<dbReference type="Proteomes" id="UP000004982">
    <property type="component" value="Unassembled WGS sequence"/>
</dbReference>
<keyword evidence="1" id="KW-0732">Signal</keyword>
<name>A0AA36UHC7_9NEIS</name>
<gene>
    <name evidence="2" type="ORF">HMPREF9418_2405</name>
    <name evidence="3" type="ORF">MON40_00605</name>
</gene>
<feature type="chain" id="PRO_5041243610" description="Secreted protein" evidence="1">
    <location>
        <begin position="18"/>
        <end position="148"/>
    </location>
</feature>
<evidence type="ECO:0008006" key="6">
    <source>
        <dbReference type="Google" id="ProtNLM"/>
    </source>
</evidence>
<evidence type="ECO:0000313" key="3">
    <source>
        <dbReference type="EMBL" id="UNV85070.1"/>
    </source>
</evidence>
<accession>A0AA36UHC7</accession>
<dbReference type="AlphaFoldDB" id="A0AA36UHC7"/>
<sequence>MKRIFFTILFLSTAAYASHTYSSDKLTCTYQDLTAPNSQPKTTACSSLAWESAQVYDEKRGGYIAGNGEEYKLKNGKTIVFSYEAFVKTKESNPTGGKWTHSTKLMNNKTYTTSERTLKGKSWTCYRSEKEELCVDAPSLYSILSAVN</sequence>
<evidence type="ECO:0000313" key="4">
    <source>
        <dbReference type="Proteomes" id="UP000004982"/>
    </source>
</evidence>
<evidence type="ECO:0000313" key="5">
    <source>
        <dbReference type="Proteomes" id="UP000829455"/>
    </source>
</evidence>
<evidence type="ECO:0000313" key="2">
    <source>
        <dbReference type="EMBL" id="EGQ75506.1"/>
    </source>
</evidence>
<feature type="signal peptide" evidence="1">
    <location>
        <begin position="1"/>
        <end position="17"/>
    </location>
</feature>
<dbReference type="RefSeq" id="WP_003779680.1">
    <property type="nucleotide sequence ID" value="NZ_CP094241.1"/>
</dbReference>
<keyword evidence="5" id="KW-1185">Reference proteome</keyword>
<dbReference type="EMBL" id="CP094241">
    <property type="protein sequence ID" value="UNV85070.1"/>
    <property type="molecule type" value="Genomic_DNA"/>
</dbReference>
<proteinExistence type="predicted"/>
<reference evidence="3 5" key="2">
    <citation type="submission" date="2022-03" db="EMBL/GenBank/DDBJ databases">
        <title>Genome sequencing of Neisseria macacae.</title>
        <authorList>
            <person name="Baek M.-G."/>
        </authorList>
    </citation>
    <scope>NUCLEOTIDE SEQUENCE [LARGE SCALE GENOMIC DNA]</scope>
    <source>
        <strain evidence="3 5">ATCC 33926</strain>
    </source>
</reference>
<reference evidence="2 4" key="1">
    <citation type="submission" date="2011-05" db="EMBL/GenBank/DDBJ databases">
        <authorList>
            <person name="Muzny D."/>
            <person name="Qin X."/>
            <person name="Deng J."/>
            <person name="Jiang H."/>
            <person name="Liu Y."/>
            <person name="Qu J."/>
            <person name="Song X.-Z."/>
            <person name="Zhang L."/>
            <person name="Thornton R."/>
            <person name="Coyle M."/>
            <person name="Francisco L."/>
            <person name="Jackson L."/>
            <person name="Javaid M."/>
            <person name="Korchina V."/>
            <person name="Kovar C."/>
            <person name="Mata R."/>
            <person name="Mathew T."/>
            <person name="Ngo R."/>
            <person name="Nguyen L."/>
            <person name="Nguyen N."/>
            <person name="Okwuonu G."/>
            <person name="Ongeri F."/>
            <person name="Pham C."/>
            <person name="Simmons D."/>
            <person name="Wilczek-Boney K."/>
            <person name="Hale W."/>
            <person name="Jakkamsetti A."/>
            <person name="Pham P."/>
            <person name="Ruth R."/>
            <person name="San Lucas F."/>
            <person name="Warren J."/>
            <person name="Zhang J."/>
            <person name="Zhao Z."/>
            <person name="Zhou C."/>
            <person name="Zhu D."/>
            <person name="Lee S."/>
            <person name="Bess C."/>
            <person name="Blankenburg K."/>
            <person name="Forbes L."/>
            <person name="Fu Q."/>
            <person name="Gubbala S."/>
            <person name="Hirani K."/>
            <person name="Jayaseelan J.C."/>
            <person name="Lara F."/>
            <person name="Munidasa M."/>
            <person name="Palculict T."/>
            <person name="Patil S."/>
            <person name="Pu L.-L."/>
            <person name="Saada N."/>
            <person name="Tang L."/>
            <person name="Weissenberger G."/>
            <person name="Zhu Y."/>
            <person name="Hemphill L."/>
            <person name="Shang Y."/>
            <person name="Youmans B."/>
            <person name="Ayvaz T."/>
            <person name="Ross M."/>
            <person name="Santibanez J."/>
            <person name="Aqrawi P."/>
            <person name="Gross S."/>
            <person name="Joshi V."/>
            <person name="Fowler G."/>
            <person name="Nazareth L."/>
            <person name="Reid J."/>
            <person name="Worley K."/>
            <person name="Petrosino J."/>
            <person name="Highlander S."/>
            <person name="Gibbs R."/>
        </authorList>
    </citation>
    <scope>NUCLEOTIDE SEQUENCE [LARGE SCALE GENOMIC DNA]</scope>
    <source>
        <strain evidence="2 4">ATCC 33926</strain>
    </source>
</reference>
<evidence type="ECO:0000256" key="1">
    <source>
        <dbReference type="SAM" id="SignalP"/>
    </source>
</evidence>
<dbReference type="EMBL" id="AFQE01000117">
    <property type="protein sequence ID" value="EGQ75506.1"/>
    <property type="molecule type" value="Genomic_DNA"/>
</dbReference>
<dbReference type="Proteomes" id="UP000829455">
    <property type="component" value="Chromosome"/>
</dbReference>
<protein>
    <recommendedName>
        <fullName evidence="6">Secreted protein</fullName>
    </recommendedName>
</protein>
<organism evidence="2 4">
    <name type="scientific">Neisseria macacae ATCC 33926</name>
    <dbReference type="NCBI Taxonomy" id="997348"/>
    <lineage>
        <taxon>Bacteria</taxon>
        <taxon>Pseudomonadati</taxon>
        <taxon>Pseudomonadota</taxon>
        <taxon>Betaproteobacteria</taxon>
        <taxon>Neisseriales</taxon>
        <taxon>Neisseriaceae</taxon>
        <taxon>Neisseria</taxon>
    </lineage>
</organism>